<feature type="binding site" evidence="8">
    <location>
        <position position="190"/>
    </location>
    <ligand>
        <name>ATP</name>
        <dbReference type="ChEBI" id="CHEBI:30616"/>
    </ligand>
</feature>
<comment type="subcellular location">
    <subcellularLocation>
        <location evidence="8">Cytoplasm</location>
    </subcellularLocation>
</comment>
<dbReference type="NCBIfam" id="TIGR00233">
    <property type="entry name" value="trpS"/>
    <property type="match status" value="1"/>
</dbReference>
<comment type="subunit">
    <text evidence="8">Homodimer.</text>
</comment>
<dbReference type="InterPro" id="IPR001412">
    <property type="entry name" value="aa-tRNA-synth_I_CS"/>
</dbReference>
<dbReference type="SUPFAM" id="SSF52374">
    <property type="entry name" value="Nucleotidylyl transferase"/>
    <property type="match status" value="1"/>
</dbReference>
<dbReference type="Gene3D" id="1.10.240.10">
    <property type="entry name" value="Tyrosyl-Transfer RNA Synthetase"/>
    <property type="match status" value="1"/>
</dbReference>
<dbReference type="HAMAP" id="MF_00140_B">
    <property type="entry name" value="Trp_tRNA_synth_B"/>
    <property type="match status" value="1"/>
</dbReference>
<dbReference type="PANTHER" id="PTHR43766">
    <property type="entry name" value="TRYPTOPHAN--TRNA LIGASE, MITOCHONDRIAL"/>
    <property type="match status" value="1"/>
</dbReference>
<dbReference type="GO" id="GO:0005524">
    <property type="term" value="F:ATP binding"/>
    <property type="evidence" value="ECO:0007669"/>
    <property type="project" value="UniProtKB-UniRule"/>
</dbReference>
<dbReference type="InterPro" id="IPR024109">
    <property type="entry name" value="Trp-tRNA-ligase_bac-type"/>
</dbReference>
<dbReference type="PANTHER" id="PTHR43766:SF1">
    <property type="entry name" value="TRYPTOPHAN--TRNA LIGASE, MITOCHONDRIAL"/>
    <property type="match status" value="1"/>
</dbReference>
<evidence type="ECO:0000256" key="1">
    <source>
        <dbReference type="ARBA" id="ARBA00005594"/>
    </source>
</evidence>
<dbReference type="GO" id="GO:0006436">
    <property type="term" value="P:tryptophanyl-tRNA aminoacylation"/>
    <property type="evidence" value="ECO:0007669"/>
    <property type="project" value="UniProtKB-UniRule"/>
</dbReference>
<dbReference type="InterPro" id="IPR002306">
    <property type="entry name" value="Trp-tRNA-ligase"/>
</dbReference>
<evidence type="ECO:0000256" key="9">
    <source>
        <dbReference type="RuleBase" id="RU363036"/>
    </source>
</evidence>
<evidence type="ECO:0000313" key="11">
    <source>
        <dbReference type="Proteomes" id="UP000769766"/>
    </source>
</evidence>
<keyword evidence="5 8" id="KW-0648">Protein biosynthesis</keyword>
<evidence type="ECO:0000256" key="8">
    <source>
        <dbReference type="HAMAP-Rule" id="MF_00140"/>
    </source>
</evidence>
<comment type="catalytic activity">
    <reaction evidence="7 8">
        <text>tRNA(Trp) + L-tryptophan + ATP = L-tryptophyl-tRNA(Trp) + AMP + diphosphate + H(+)</text>
        <dbReference type="Rhea" id="RHEA:24080"/>
        <dbReference type="Rhea" id="RHEA-COMP:9671"/>
        <dbReference type="Rhea" id="RHEA-COMP:9705"/>
        <dbReference type="ChEBI" id="CHEBI:15378"/>
        <dbReference type="ChEBI" id="CHEBI:30616"/>
        <dbReference type="ChEBI" id="CHEBI:33019"/>
        <dbReference type="ChEBI" id="CHEBI:57912"/>
        <dbReference type="ChEBI" id="CHEBI:78442"/>
        <dbReference type="ChEBI" id="CHEBI:78535"/>
        <dbReference type="ChEBI" id="CHEBI:456215"/>
        <dbReference type="EC" id="6.1.1.2"/>
    </reaction>
</comment>
<feature type="binding site" evidence="8">
    <location>
        <begin position="151"/>
        <end position="153"/>
    </location>
    <ligand>
        <name>ATP</name>
        <dbReference type="ChEBI" id="CHEBI:30616"/>
    </ligand>
</feature>
<evidence type="ECO:0000313" key="10">
    <source>
        <dbReference type="EMBL" id="MBI2876226.1"/>
    </source>
</evidence>
<dbReference type="Pfam" id="PF00579">
    <property type="entry name" value="tRNA-synt_1b"/>
    <property type="match status" value="1"/>
</dbReference>
<dbReference type="GO" id="GO:0005829">
    <property type="term" value="C:cytosol"/>
    <property type="evidence" value="ECO:0007669"/>
    <property type="project" value="TreeGrafter"/>
</dbReference>
<keyword evidence="2 8" id="KW-0436">Ligase</keyword>
<keyword evidence="3 8" id="KW-0547">Nucleotide-binding</keyword>
<dbReference type="PROSITE" id="PS00178">
    <property type="entry name" value="AA_TRNA_LIGASE_I"/>
    <property type="match status" value="1"/>
</dbReference>
<evidence type="ECO:0000256" key="7">
    <source>
        <dbReference type="ARBA" id="ARBA00049929"/>
    </source>
</evidence>
<keyword evidence="6 8" id="KW-0030">Aminoacyl-tRNA synthetase</keyword>
<keyword evidence="4 8" id="KW-0067">ATP-binding</keyword>
<evidence type="ECO:0000256" key="4">
    <source>
        <dbReference type="ARBA" id="ARBA00022840"/>
    </source>
</evidence>
<evidence type="ECO:0000256" key="5">
    <source>
        <dbReference type="ARBA" id="ARBA00022917"/>
    </source>
</evidence>
<comment type="function">
    <text evidence="8">Catalyzes the attachment of tryptophan to tRNA(Trp).</text>
</comment>
<feature type="binding site" evidence="8">
    <location>
        <begin position="19"/>
        <end position="20"/>
    </location>
    <ligand>
        <name>ATP</name>
        <dbReference type="ChEBI" id="CHEBI:30616"/>
    </ligand>
</feature>
<reference evidence="10" key="1">
    <citation type="submission" date="2020-07" db="EMBL/GenBank/DDBJ databases">
        <title>Huge and variable diversity of episymbiotic CPR bacteria and DPANN archaea in groundwater ecosystems.</title>
        <authorList>
            <person name="He C.Y."/>
            <person name="Keren R."/>
            <person name="Whittaker M."/>
            <person name="Farag I.F."/>
            <person name="Doudna J."/>
            <person name="Cate J.H.D."/>
            <person name="Banfield J.F."/>
        </authorList>
    </citation>
    <scope>NUCLEOTIDE SEQUENCE</scope>
    <source>
        <strain evidence="10">NC_groundwater_672_Ag_B-0.1um_62_36</strain>
    </source>
</reference>
<dbReference type="CDD" id="cd00806">
    <property type="entry name" value="TrpRS_core"/>
    <property type="match status" value="1"/>
</dbReference>
<dbReference type="PRINTS" id="PR01039">
    <property type="entry name" value="TRNASYNTHTRP"/>
</dbReference>
<dbReference type="FunFam" id="1.10.240.10:FF:000005">
    <property type="entry name" value="Tryptophan--tRNA ligase"/>
    <property type="match status" value="1"/>
</dbReference>
<accession>A0A932CNB1</accession>
<feature type="short sequence motif" description="'KMSKS' region" evidence="8">
    <location>
        <begin position="197"/>
        <end position="201"/>
    </location>
</feature>
<proteinExistence type="inferred from homology"/>
<dbReference type="InterPro" id="IPR002305">
    <property type="entry name" value="aa-tRNA-synth_Ic"/>
</dbReference>
<evidence type="ECO:0000256" key="3">
    <source>
        <dbReference type="ARBA" id="ARBA00022741"/>
    </source>
</evidence>
<comment type="similarity">
    <text evidence="1 8 9">Belongs to the class-I aminoacyl-tRNA synthetase family.</text>
</comment>
<feature type="binding site" evidence="8">
    <location>
        <position position="139"/>
    </location>
    <ligand>
        <name>L-tryptophan</name>
        <dbReference type="ChEBI" id="CHEBI:57912"/>
    </ligand>
</feature>
<dbReference type="EC" id="6.1.1.2" evidence="8"/>
<protein>
    <recommendedName>
        <fullName evidence="8">Tryptophan--tRNA ligase</fullName>
        <ecNumber evidence="8">6.1.1.2</ecNumber>
    </recommendedName>
    <alternativeName>
        <fullName evidence="8">Tryptophanyl-tRNA synthetase</fullName>
        <shortName evidence="8">TrpRS</shortName>
    </alternativeName>
</protein>
<dbReference type="InterPro" id="IPR050203">
    <property type="entry name" value="Trp-tRNA_synthetase"/>
</dbReference>
<dbReference type="FunFam" id="3.40.50.620:FF:000094">
    <property type="entry name" value="Tryptophan--tRNA ligase"/>
    <property type="match status" value="1"/>
</dbReference>
<evidence type="ECO:0000256" key="6">
    <source>
        <dbReference type="ARBA" id="ARBA00023146"/>
    </source>
</evidence>
<dbReference type="EMBL" id="JACPRF010000156">
    <property type="protein sequence ID" value="MBI2876226.1"/>
    <property type="molecule type" value="Genomic_DNA"/>
</dbReference>
<dbReference type="GO" id="GO:0004830">
    <property type="term" value="F:tryptophan-tRNA ligase activity"/>
    <property type="evidence" value="ECO:0007669"/>
    <property type="project" value="UniProtKB-UniRule"/>
</dbReference>
<feature type="binding site" evidence="8">
    <location>
        <begin position="197"/>
        <end position="201"/>
    </location>
    <ligand>
        <name>ATP</name>
        <dbReference type="ChEBI" id="CHEBI:30616"/>
    </ligand>
</feature>
<feature type="short sequence motif" description="'HIGH' region" evidence="8">
    <location>
        <begin position="12"/>
        <end position="20"/>
    </location>
</feature>
<dbReference type="InterPro" id="IPR014729">
    <property type="entry name" value="Rossmann-like_a/b/a_fold"/>
</dbReference>
<dbReference type="Proteomes" id="UP000769766">
    <property type="component" value="Unassembled WGS sequence"/>
</dbReference>
<keyword evidence="8" id="KW-0963">Cytoplasm</keyword>
<organism evidence="10 11">
    <name type="scientific">Tectimicrobiota bacterium</name>
    <dbReference type="NCBI Taxonomy" id="2528274"/>
    <lineage>
        <taxon>Bacteria</taxon>
        <taxon>Pseudomonadati</taxon>
        <taxon>Nitrospinota/Tectimicrobiota group</taxon>
        <taxon>Candidatus Tectimicrobiota</taxon>
    </lineage>
</organism>
<name>A0A932CNB1_UNCTE</name>
<gene>
    <name evidence="8 10" type="primary">trpS</name>
    <name evidence="10" type="ORF">HYY20_05030</name>
</gene>
<dbReference type="Gene3D" id="3.40.50.620">
    <property type="entry name" value="HUPs"/>
    <property type="match status" value="1"/>
</dbReference>
<sequence>MEKKRVVSGARPTGRLHLGNLVGALETWRELQDQYDCFYFVADWHALTTDYSDPGQIQENTLEMVTDWLAVGLDPNRSTLFVQSAVPEHAELHLLLSMITPLAWLERNPTYKEIQQELGEQKDLSTYGFLGYPVLQAADIMIYKANFVPVGQDQLPHVELTREIARRFNHLYRRQVFPVPDPFLSQAPKVPGTDGRKMSKSYQNAIYLSDPPEVIQQKIKTMTTDTARVRRTDPGEPERSPVFSLHEIFSSEEERAYVAQGCRTAGIGCLDCKAILIRNVLQTLAPIQERRAAIAARPAQVKEILIEGGKRAQAIARQTLEEVQETMGIHRDWMVK</sequence>
<feature type="binding site" evidence="8">
    <location>
        <begin position="11"/>
        <end position="13"/>
    </location>
    <ligand>
        <name>ATP</name>
        <dbReference type="ChEBI" id="CHEBI:30616"/>
    </ligand>
</feature>
<dbReference type="AlphaFoldDB" id="A0A932CNB1"/>
<evidence type="ECO:0000256" key="2">
    <source>
        <dbReference type="ARBA" id="ARBA00022598"/>
    </source>
</evidence>
<comment type="caution">
    <text evidence="10">The sequence shown here is derived from an EMBL/GenBank/DDBJ whole genome shotgun (WGS) entry which is preliminary data.</text>
</comment>